<dbReference type="EMBL" id="KL142379">
    <property type="protein sequence ID" value="KDR76363.1"/>
    <property type="molecule type" value="Genomic_DNA"/>
</dbReference>
<dbReference type="HOGENOM" id="CLU_053163_1_0_1"/>
<feature type="domain" description="NAD-dependent epimerase/dehydratase" evidence="4">
    <location>
        <begin position="4"/>
        <end position="175"/>
    </location>
</feature>
<sequence>MKLAVTGCNGRVGTRVVKLALERGYTVVGIDLVPPSSAQESWRNNPKYSFKQADLMDFDVVLDVLAGCEAVITLAACPTPADYKVQTHNSNVVISWNILRGCAELGINNLAQASSVNVITMCFSKKARFYYFPIDEHHPCEPDEPYGLSKVVLEMQADSIIRRYEAMRIASLRLSWSIPNKSIANGHENRAKDLWAYVQEDSAAQAFLLAIEDNGRWKGHERFFIAAPHTAVDVETRSLIEKYYPDIPVREGKEPVGTQGLVDCSKAASLLGWHHSDELPKLEGHTPRSKN</sequence>
<dbReference type="InterPro" id="IPR001509">
    <property type="entry name" value="Epimerase_deHydtase"/>
</dbReference>
<proteinExistence type="inferred from homology"/>
<evidence type="ECO:0000313" key="6">
    <source>
        <dbReference type="Proteomes" id="UP000027222"/>
    </source>
</evidence>
<dbReference type="PANTHER" id="PTHR43103:SF5">
    <property type="entry name" value="4-EPIMERASE, PUTATIVE (AFU_ORTHOLOGUE AFUA_7G00360)-RELATED"/>
    <property type="match status" value="1"/>
</dbReference>
<organism evidence="5 6">
    <name type="scientific">Galerina marginata (strain CBS 339.88)</name>
    <dbReference type="NCBI Taxonomy" id="685588"/>
    <lineage>
        <taxon>Eukaryota</taxon>
        <taxon>Fungi</taxon>
        <taxon>Dikarya</taxon>
        <taxon>Basidiomycota</taxon>
        <taxon>Agaricomycotina</taxon>
        <taxon>Agaricomycetes</taxon>
        <taxon>Agaricomycetidae</taxon>
        <taxon>Agaricales</taxon>
        <taxon>Agaricineae</taxon>
        <taxon>Strophariaceae</taxon>
        <taxon>Galerina</taxon>
    </lineage>
</organism>
<reference evidence="6" key="1">
    <citation type="journal article" date="2014" name="Proc. Natl. Acad. Sci. U.S.A.">
        <title>Extensive sampling of basidiomycete genomes demonstrates inadequacy of the white-rot/brown-rot paradigm for wood decay fungi.</title>
        <authorList>
            <person name="Riley R."/>
            <person name="Salamov A.A."/>
            <person name="Brown D.W."/>
            <person name="Nagy L.G."/>
            <person name="Floudas D."/>
            <person name="Held B.W."/>
            <person name="Levasseur A."/>
            <person name="Lombard V."/>
            <person name="Morin E."/>
            <person name="Otillar R."/>
            <person name="Lindquist E.A."/>
            <person name="Sun H."/>
            <person name="LaButti K.M."/>
            <person name="Schmutz J."/>
            <person name="Jabbour D."/>
            <person name="Luo H."/>
            <person name="Baker S.E."/>
            <person name="Pisabarro A.G."/>
            <person name="Walton J.D."/>
            <person name="Blanchette R.A."/>
            <person name="Henrissat B."/>
            <person name="Martin F."/>
            <person name="Cullen D."/>
            <person name="Hibbett D.S."/>
            <person name="Grigoriev I.V."/>
        </authorList>
    </citation>
    <scope>NUCLEOTIDE SEQUENCE [LARGE SCALE GENOMIC DNA]</scope>
    <source>
        <strain evidence="6">CBS 339.88</strain>
    </source>
</reference>
<dbReference type="Proteomes" id="UP000027222">
    <property type="component" value="Unassembled WGS sequence"/>
</dbReference>
<dbReference type="OrthoDB" id="202470at2759"/>
<evidence type="ECO:0000256" key="3">
    <source>
        <dbReference type="ARBA" id="ARBA00023027"/>
    </source>
</evidence>
<evidence type="ECO:0000256" key="2">
    <source>
        <dbReference type="ARBA" id="ARBA00023002"/>
    </source>
</evidence>
<dbReference type="STRING" id="685588.A0A067TBJ3"/>
<keyword evidence="3" id="KW-0520">NAD</keyword>
<dbReference type="GO" id="GO:0016491">
    <property type="term" value="F:oxidoreductase activity"/>
    <property type="evidence" value="ECO:0007669"/>
    <property type="project" value="UniProtKB-KW"/>
</dbReference>
<protein>
    <recommendedName>
        <fullName evidence="4">NAD-dependent epimerase/dehydratase domain-containing protein</fullName>
    </recommendedName>
</protein>
<dbReference type="PANTHER" id="PTHR43103">
    <property type="entry name" value="NUCLEOSIDE-DIPHOSPHATE-SUGAR EPIMERASE"/>
    <property type="match status" value="1"/>
</dbReference>
<dbReference type="Pfam" id="PF01370">
    <property type="entry name" value="Epimerase"/>
    <property type="match status" value="1"/>
</dbReference>
<name>A0A067TBJ3_GALM3</name>
<keyword evidence="6" id="KW-1185">Reference proteome</keyword>
<gene>
    <name evidence="5" type="ORF">GALMADRAFT_247802</name>
</gene>
<accession>A0A067TBJ3</accession>
<keyword evidence="2" id="KW-0560">Oxidoreductase</keyword>
<dbReference type="Gene3D" id="3.40.50.720">
    <property type="entry name" value="NAD(P)-binding Rossmann-like Domain"/>
    <property type="match status" value="1"/>
</dbReference>
<evidence type="ECO:0000313" key="5">
    <source>
        <dbReference type="EMBL" id="KDR76363.1"/>
    </source>
</evidence>
<comment type="similarity">
    <text evidence="1">Belongs to the NAD(P)-dependent epimerase/dehydratase family.</text>
</comment>
<dbReference type="InterPro" id="IPR036291">
    <property type="entry name" value="NAD(P)-bd_dom_sf"/>
</dbReference>
<evidence type="ECO:0000259" key="4">
    <source>
        <dbReference type="Pfam" id="PF01370"/>
    </source>
</evidence>
<dbReference type="SUPFAM" id="SSF51735">
    <property type="entry name" value="NAD(P)-binding Rossmann-fold domains"/>
    <property type="match status" value="1"/>
</dbReference>
<dbReference type="AlphaFoldDB" id="A0A067TBJ3"/>
<evidence type="ECO:0000256" key="1">
    <source>
        <dbReference type="ARBA" id="ARBA00007637"/>
    </source>
</evidence>